<dbReference type="InterPro" id="IPR043376">
    <property type="entry name" value="NPG1-like"/>
</dbReference>
<feature type="compositionally biased region" description="Basic and acidic residues" evidence="2">
    <location>
        <begin position="52"/>
        <end position="61"/>
    </location>
</feature>
<dbReference type="EMBL" id="QPKB01000012">
    <property type="protein sequence ID" value="RWR96573.1"/>
    <property type="molecule type" value="Genomic_DNA"/>
</dbReference>
<comment type="caution">
    <text evidence="3">The sequence shown here is derived from an EMBL/GenBank/DDBJ whole genome shotgun (WGS) entry which is preliminary data.</text>
</comment>
<dbReference type="SMART" id="SM00028">
    <property type="entry name" value="TPR"/>
    <property type="match status" value="7"/>
</dbReference>
<dbReference type="PANTHER" id="PTHR44102">
    <property type="entry name" value="PROTEIN NPG1"/>
    <property type="match status" value="1"/>
</dbReference>
<dbReference type="STRING" id="337451.A0A443Q0K8"/>
<dbReference type="SUPFAM" id="SSF48452">
    <property type="entry name" value="TPR-like"/>
    <property type="match status" value="2"/>
</dbReference>
<name>A0A443Q0K8_9MAGN</name>
<accession>A0A443Q0K8</accession>
<evidence type="ECO:0000313" key="4">
    <source>
        <dbReference type="Proteomes" id="UP000283530"/>
    </source>
</evidence>
<dbReference type="PROSITE" id="PS50005">
    <property type="entry name" value="TPR"/>
    <property type="match status" value="1"/>
</dbReference>
<proteinExistence type="predicted"/>
<sequence>MKGWRVKVRSRLGKIMKCFCSAEQLNADDTVQSSESLATRDYSAGMYSSRTTEGDRRRDNGNIEEAESSLREGVCLNYEEARALLGRLEYQRGNVEAALHVFDGIDIAAVTPKIKVSIARRAEGRRRRSSSDAAPPMSMHAISLLFEAILLKARSLQDLGRFKEAAQSCKVILDTVESALPEGLPENFGNDCKLHETVTKAVELLPELWKLAGFFHEAILSYRQALLHHWNLDAQTSANIQKEFAVFLLYGGTDASPPNLRWQMEVSFVPKNNIEEAILLLLILLRKSALKKIEWDPSIIDHLTFALAVSGELKSLANQVEALLPGILERRECYYTLALCYFGEGDDAVALNLLGNLLSSKENPNCIHALLLASKICSENSNYAEEGICYARRSLANLHNGCGQLKSLGNCLLGISLSSQARSSASDTERLSRQCEALEAFETAERLTGGDPKVMFCLSLENAEHRKLDTALGYAKQLMKMEAGSNVKGWILLARILSAQKQFFDAEMIINTGLDQIGKWDQGELLRTKAKIQIAQGQLKDAIETYIHLLASLQVRSKSFGIGKKLLKEGSHHRSLEIEIWHDLAHVYISMSQWHDAEVCLSKSSAICPHSASRWHTKGILNEAKGLYREALAAFANALEIDPTHVPSLVSTAIVLRKLGDKPSVVVRNCLTDALRLDRTNHSAWFNLGLVYAADGGTSTLEAAECFRAAVLLEESAPVEPFR</sequence>
<organism evidence="3 4">
    <name type="scientific">Cinnamomum micranthum f. kanehirae</name>
    <dbReference type="NCBI Taxonomy" id="337451"/>
    <lineage>
        <taxon>Eukaryota</taxon>
        <taxon>Viridiplantae</taxon>
        <taxon>Streptophyta</taxon>
        <taxon>Embryophyta</taxon>
        <taxon>Tracheophyta</taxon>
        <taxon>Spermatophyta</taxon>
        <taxon>Magnoliopsida</taxon>
        <taxon>Magnoliidae</taxon>
        <taxon>Laurales</taxon>
        <taxon>Lauraceae</taxon>
        <taxon>Cinnamomum</taxon>
    </lineage>
</organism>
<dbReference type="Proteomes" id="UP000283530">
    <property type="component" value="Unassembled WGS sequence"/>
</dbReference>
<feature type="region of interest" description="Disordered" evidence="2">
    <location>
        <begin position="42"/>
        <end position="61"/>
    </location>
</feature>
<keyword evidence="4" id="KW-1185">Reference proteome</keyword>
<dbReference type="Pfam" id="PF13181">
    <property type="entry name" value="TPR_8"/>
    <property type="match status" value="1"/>
</dbReference>
<gene>
    <name evidence="3" type="ORF">CKAN_02596700</name>
</gene>
<dbReference type="InterPro" id="IPR019734">
    <property type="entry name" value="TPR_rpt"/>
</dbReference>
<dbReference type="Pfam" id="PF13432">
    <property type="entry name" value="TPR_16"/>
    <property type="match status" value="1"/>
</dbReference>
<dbReference type="AlphaFoldDB" id="A0A443Q0K8"/>
<reference evidence="3 4" key="1">
    <citation type="journal article" date="2019" name="Nat. Plants">
        <title>Stout camphor tree genome fills gaps in understanding of flowering plant genome evolution.</title>
        <authorList>
            <person name="Chaw S.M."/>
            <person name="Liu Y.C."/>
            <person name="Wu Y.W."/>
            <person name="Wang H.Y."/>
            <person name="Lin C.I."/>
            <person name="Wu C.S."/>
            <person name="Ke H.M."/>
            <person name="Chang L.Y."/>
            <person name="Hsu C.Y."/>
            <person name="Yang H.T."/>
            <person name="Sudianto E."/>
            <person name="Hsu M.H."/>
            <person name="Wu K.P."/>
            <person name="Wang L.N."/>
            <person name="Leebens-Mack J.H."/>
            <person name="Tsai I.J."/>
        </authorList>
    </citation>
    <scope>NUCLEOTIDE SEQUENCE [LARGE SCALE GENOMIC DNA]</scope>
    <source>
        <strain evidence="4">cv. Chaw 1501</strain>
        <tissue evidence="3">Young leaves</tissue>
    </source>
</reference>
<evidence type="ECO:0000256" key="2">
    <source>
        <dbReference type="SAM" id="MobiDB-lite"/>
    </source>
</evidence>
<dbReference type="OrthoDB" id="29013at2759"/>
<keyword evidence="1" id="KW-0802">TPR repeat</keyword>
<evidence type="ECO:0000256" key="1">
    <source>
        <dbReference type="PROSITE-ProRule" id="PRU00339"/>
    </source>
</evidence>
<dbReference type="InterPro" id="IPR011990">
    <property type="entry name" value="TPR-like_helical_dom_sf"/>
</dbReference>
<dbReference type="PANTHER" id="PTHR44102:SF1">
    <property type="entry name" value="OS10G0471400 PROTEIN"/>
    <property type="match status" value="1"/>
</dbReference>
<protein>
    <submittedName>
        <fullName evidence="3">Tetratricopeptide repeat protein 7A-like protein</fullName>
    </submittedName>
</protein>
<evidence type="ECO:0000313" key="3">
    <source>
        <dbReference type="EMBL" id="RWR96573.1"/>
    </source>
</evidence>
<dbReference type="Gene3D" id="1.25.40.10">
    <property type="entry name" value="Tetratricopeptide repeat domain"/>
    <property type="match status" value="2"/>
</dbReference>
<feature type="repeat" description="TPR" evidence="1">
    <location>
        <begin position="612"/>
        <end position="645"/>
    </location>
</feature>